<keyword evidence="2" id="KW-1185">Reference proteome</keyword>
<dbReference type="InterPro" id="IPR043138">
    <property type="entry name" value="GGT_lsub"/>
</dbReference>
<dbReference type="PANTHER" id="PTHR43881">
    <property type="entry name" value="GAMMA-GLUTAMYLTRANSPEPTIDASE (AFU_ORTHOLOGUE AFUA_4G13580)"/>
    <property type="match status" value="1"/>
</dbReference>
<gene>
    <name evidence="1" type="ORF">HUK82_07725</name>
</gene>
<dbReference type="PRINTS" id="PR01210">
    <property type="entry name" value="GGTRANSPTASE"/>
</dbReference>
<name>A0A850PH07_9PROT</name>
<dbReference type="PANTHER" id="PTHR43881:SF5">
    <property type="entry name" value="GAMMA-GLUTAMYLTRANSPEPTIDASE"/>
    <property type="match status" value="1"/>
</dbReference>
<protein>
    <submittedName>
        <fullName evidence="1">Gamma-glutamyltransferase</fullName>
    </submittedName>
</protein>
<dbReference type="SUPFAM" id="SSF56235">
    <property type="entry name" value="N-terminal nucleophile aminohydrolases (Ntn hydrolases)"/>
    <property type="match status" value="1"/>
</dbReference>
<proteinExistence type="predicted"/>
<organism evidence="1 2">
    <name type="scientific">Ameyamaea chiangmaiensis</name>
    <dbReference type="NCBI Taxonomy" id="442969"/>
    <lineage>
        <taxon>Bacteria</taxon>
        <taxon>Pseudomonadati</taxon>
        <taxon>Pseudomonadota</taxon>
        <taxon>Alphaproteobacteria</taxon>
        <taxon>Acetobacterales</taxon>
        <taxon>Acetobacteraceae</taxon>
        <taxon>Ameyamaea</taxon>
    </lineage>
</organism>
<dbReference type="Gene3D" id="1.10.246.130">
    <property type="match status" value="1"/>
</dbReference>
<reference evidence="1 2" key="1">
    <citation type="submission" date="2020-06" db="EMBL/GenBank/DDBJ databases">
        <title>Description of novel acetic acid bacteria.</title>
        <authorList>
            <person name="Sombolestani A."/>
        </authorList>
    </citation>
    <scope>NUCLEOTIDE SEQUENCE [LARGE SCALE GENOMIC DNA]</scope>
    <source>
        <strain evidence="1 2">LMG 27010</strain>
    </source>
</reference>
<dbReference type="Pfam" id="PF01019">
    <property type="entry name" value="G_glu_transpept"/>
    <property type="match status" value="1"/>
</dbReference>
<keyword evidence="1" id="KW-0808">Transferase</keyword>
<accession>A0A850PH07</accession>
<dbReference type="Gene3D" id="3.60.20.40">
    <property type="match status" value="1"/>
</dbReference>
<dbReference type="GO" id="GO:0016740">
    <property type="term" value="F:transferase activity"/>
    <property type="evidence" value="ECO:0007669"/>
    <property type="project" value="UniProtKB-KW"/>
</dbReference>
<dbReference type="AlphaFoldDB" id="A0A850PH07"/>
<comment type="caution">
    <text evidence="1">The sequence shown here is derived from an EMBL/GenBank/DDBJ whole genome shotgun (WGS) entry which is preliminary data.</text>
</comment>
<dbReference type="Proteomes" id="UP000585665">
    <property type="component" value="Unassembled WGS sequence"/>
</dbReference>
<dbReference type="InterPro" id="IPR029055">
    <property type="entry name" value="Ntn_hydrolases_N"/>
</dbReference>
<evidence type="ECO:0000313" key="2">
    <source>
        <dbReference type="Proteomes" id="UP000585665"/>
    </source>
</evidence>
<dbReference type="InterPro" id="IPR043137">
    <property type="entry name" value="GGT_ssub_C"/>
</dbReference>
<evidence type="ECO:0000313" key="1">
    <source>
        <dbReference type="EMBL" id="NVN40451.1"/>
    </source>
</evidence>
<dbReference type="InterPro" id="IPR052896">
    <property type="entry name" value="GGT-like_enzyme"/>
</dbReference>
<dbReference type="RefSeq" id="WP_176613417.1">
    <property type="nucleotide sequence ID" value="NZ_JABXXR010000044.1"/>
</dbReference>
<feature type="non-terminal residue" evidence="1">
    <location>
        <position position="1"/>
    </location>
</feature>
<sequence>VAGTLSGWDAALRLSESVRPALPLARLLRDAIHHARAGSVVTAGHARLARDKASELAHVPGYAALFMPDGHPLREGDVFRNPMLARTLERLARDGLADFYDGAVLADVVADLAAVGSPLVEGDFTTHGARVVPALELAISGARLFNAPPPTQGLASLLILGIADRLAKGQGEDFTHIHALVEATKQAFAVRDADVGDPAFMQTPAQAILNDPAVIDGMAANIDMARAAPWPQRDHPGDTVWLGAIDSDGLAVSMIQSTYFEFGSGVVLPRTGIVWQNRGASFRLVDEGWNALRPGRQPFHTLNPAGARLKDGRVMVYGTMGGEGQPQTQAALFSRYVWHGMGLQDAVTAPRWLLGRTWGQDSISLKYEDRFAPDVITQLQAAGHAMERVAPFTSLMGHAGAVVRHASGVLEGATDPRSDGSVAAW</sequence>
<dbReference type="EMBL" id="JABXXR010000044">
    <property type="protein sequence ID" value="NVN40451.1"/>
    <property type="molecule type" value="Genomic_DNA"/>
</dbReference>